<evidence type="ECO:0000313" key="2">
    <source>
        <dbReference type="EMBL" id="GEC21961.1"/>
    </source>
</evidence>
<dbReference type="Gene3D" id="3.30.110.190">
    <property type="match status" value="1"/>
</dbReference>
<dbReference type="Proteomes" id="UP000320338">
    <property type="component" value="Unassembled WGS sequence"/>
</dbReference>
<feature type="region of interest" description="Disordered" evidence="1">
    <location>
        <begin position="270"/>
        <end position="318"/>
    </location>
</feature>
<accession>A0A4Y3WUJ0</accession>
<gene>
    <name evidence="2" type="ORF">PHY01_42440</name>
</gene>
<dbReference type="Pfam" id="PF14337">
    <property type="entry name" value="Abi_alpha"/>
    <property type="match status" value="1"/>
</dbReference>
<reference evidence="2 3" key="1">
    <citation type="submission" date="2019-06" db="EMBL/GenBank/DDBJ databases">
        <title>Whole genome shotgun sequence of Pseudonocardia hydrocarbonoxydans NBRC 14498.</title>
        <authorList>
            <person name="Hosoyama A."/>
            <person name="Uohara A."/>
            <person name="Ohji S."/>
            <person name="Ichikawa N."/>
        </authorList>
    </citation>
    <scope>NUCLEOTIDE SEQUENCE [LARGE SCALE GENOMIC DNA]</scope>
    <source>
        <strain evidence="2 3">NBRC 14498</strain>
    </source>
</reference>
<proteinExistence type="predicted"/>
<sequence>MPSENPPPPADGLTAHAEALVTRAGSLARWAARTGTDVARRLPGAAAVESELGQLERVVLSKLRRRLDTIDPLGEGDPDEPVENPTRNAPPPRQTEPLRVAMAELLMRSLEQSKQRAREYLYLALLRQLVPDEARILSALADGSTYPVVHVDCRTGVSGSRRVLSYASTVGRAAGVAVLPSVPRYLSRLRHFDLVELGEAAPDLNVQYDILMTDQTVRDAEDAARAEGRVRFVRATVRISPLGRDLWDACHPRSDVDPGPDPAGAAQVLVDPADPPTRYAWEQVLPPEPAPPVAAPTAPSTVEVPWAVNGNGRHPRDD</sequence>
<evidence type="ECO:0008006" key="4">
    <source>
        <dbReference type="Google" id="ProtNLM"/>
    </source>
</evidence>
<name>A0A4Y3WUJ0_9PSEU</name>
<feature type="region of interest" description="Disordered" evidence="1">
    <location>
        <begin position="69"/>
        <end position="94"/>
    </location>
</feature>
<dbReference type="InterPro" id="IPR025506">
    <property type="entry name" value="Abi_alpha"/>
</dbReference>
<keyword evidence="3" id="KW-1185">Reference proteome</keyword>
<protein>
    <recommendedName>
        <fullName evidence="4">DUF4393 domain-containing protein</fullName>
    </recommendedName>
</protein>
<evidence type="ECO:0000256" key="1">
    <source>
        <dbReference type="SAM" id="MobiDB-lite"/>
    </source>
</evidence>
<dbReference type="AlphaFoldDB" id="A0A4Y3WUJ0"/>
<comment type="caution">
    <text evidence="2">The sequence shown here is derived from an EMBL/GenBank/DDBJ whole genome shotgun (WGS) entry which is preliminary data.</text>
</comment>
<organism evidence="2 3">
    <name type="scientific">Pseudonocardia hydrocarbonoxydans</name>
    <dbReference type="NCBI Taxonomy" id="76726"/>
    <lineage>
        <taxon>Bacteria</taxon>
        <taxon>Bacillati</taxon>
        <taxon>Actinomycetota</taxon>
        <taxon>Actinomycetes</taxon>
        <taxon>Pseudonocardiales</taxon>
        <taxon>Pseudonocardiaceae</taxon>
        <taxon>Pseudonocardia</taxon>
    </lineage>
</organism>
<dbReference type="RefSeq" id="WP_246086040.1">
    <property type="nucleotide sequence ID" value="NZ_BAAARZ010000035.1"/>
</dbReference>
<dbReference type="EMBL" id="BJNG01000038">
    <property type="protein sequence ID" value="GEC21961.1"/>
    <property type="molecule type" value="Genomic_DNA"/>
</dbReference>
<feature type="compositionally biased region" description="Low complexity" evidence="1">
    <location>
        <begin position="295"/>
        <end position="305"/>
    </location>
</feature>
<evidence type="ECO:0000313" key="3">
    <source>
        <dbReference type="Proteomes" id="UP000320338"/>
    </source>
</evidence>